<dbReference type="InterPro" id="IPR039261">
    <property type="entry name" value="FNR_nucleotide-bd"/>
</dbReference>
<dbReference type="Gene3D" id="2.40.30.10">
    <property type="entry name" value="Translation factors"/>
    <property type="match status" value="1"/>
</dbReference>
<evidence type="ECO:0000256" key="1">
    <source>
        <dbReference type="ARBA" id="ARBA00001917"/>
    </source>
</evidence>
<keyword evidence="6" id="KW-0560">Oxidoreductase</keyword>
<sequence length="320" mass="34090">MAERTLTVRVARIARQTPEILSFELAHPAGRALPAYQAGAHIDVHMPGGFSRQYSLARAHGEAAPSAYLIGVKREAASRGGSASMHARVREGDLIAISAPRNTFPIRPEARRHLLLAGGIGMTPLLAMAEALAREGADFELCVFVRGEEHLAFAQTLRAPLLAPHVRLHFDIGETGRKIDLRRLLAERLPGTHVYVCGPGGFMAAVRKAAAHWPEEALHAEYFAAPAGAAVAGGRPFTLRLARRGIRVPVTADQTAVDALHAFGIDIPVSCEQGLCGTCVVDAEGAGAEHRDFCLSGSERAAKVALCCSRAKGEELVLDL</sequence>
<dbReference type="PRINTS" id="PR00409">
    <property type="entry name" value="PHDIOXRDTASE"/>
</dbReference>
<evidence type="ECO:0000256" key="5">
    <source>
        <dbReference type="ARBA" id="ARBA00022723"/>
    </source>
</evidence>
<dbReference type="InterPro" id="IPR054582">
    <property type="entry name" value="DmmA-like_N"/>
</dbReference>
<evidence type="ECO:0000256" key="2">
    <source>
        <dbReference type="ARBA" id="ARBA00022630"/>
    </source>
</evidence>
<evidence type="ECO:0000313" key="12">
    <source>
        <dbReference type="Proteomes" id="UP001500975"/>
    </source>
</evidence>
<dbReference type="Gene3D" id="3.10.20.30">
    <property type="match status" value="1"/>
</dbReference>
<dbReference type="SUPFAM" id="SSF52343">
    <property type="entry name" value="Ferredoxin reductase-like, C-terminal NADP-linked domain"/>
    <property type="match status" value="1"/>
</dbReference>
<dbReference type="EMBL" id="BAABGJ010000003">
    <property type="protein sequence ID" value="GAA4331392.1"/>
    <property type="molecule type" value="Genomic_DNA"/>
</dbReference>
<dbReference type="RefSeq" id="WP_345535744.1">
    <property type="nucleotide sequence ID" value="NZ_BAABGJ010000003.1"/>
</dbReference>
<dbReference type="CDD" id="cd00207">
    <property type="entry name" value="fer2"/>
    <property type="match status" value="1"/>
</dbReference>
<dbReference type="PANTHER" id="PTHR47354">
    <property type="entry name" value="NADH OXIDOREDUCTASE HCR"/>
    <property type="match status" value="1"/>
</dbReference>
<dbReference type="PANTHER" id="PTHR47354:SF1">
    <property type="entry name" value="CARNITINE MONOOXYGENASE REDUCTASE SUBUNIT"/>
    <property type="match status" value="1"/>
</dbReference>
<keyword evidence="12" id="KW-1185">Reference proteome</keyword>
<evidence type="ECO:0000313" key="11">
    <source>
        <dbReference type="EMBL" id="GAA4331392.1"/>
    </source>
</evidence>
<dbReference type="InterPro" id="IPR006058">
    <property type="entry name" value="2Fe2S_fd_BS"/>
</dbReference>
<dbReference type="PROSITE" id="PS00197">
    <property type="entry name" value="2FE2S_FER_1"/>
    <property type="match status" value="1"/>
</dbReference>
<evidence type="ECO:0000256" key="8">
    <source>
        <dbReference type="ARBA" id="ARBA00023014"/>
    </source>
</evidence>
<keyword evidence="2" id="KW-0285">Flavoprotein</keyword>
<dbReference type="Pfam" id="PF00111">
    <property type="entry name" value="Fer2"/>
    <property type="match status" value="1"/>
</dbReference>
<dbReference type="InterPro" id="IPR012675">
    <property type="entry name" value="Beta-grasp_dom_sf"/>
</dbReference>
<keyword evidence="5" id="KW-0479">Metal-binding</keyword>
<organism evidence="11 12">
    <name type="scientific">Variovorax defluvii</name>
    <dbReference type="NCBI Taxonomy" id="913761"/>
    <lineage>
        <taxon>Bacteria</taxon>
        <taxon>Pseudomonadati</taxon>
        <taxon>Pseudomonadota</taxon>
        <taxon>Betaproteobacteria</taxon>
        <taxon>Burkholderiales</taxon>
        <taxon>Comamonadaceae</taxon>
        <taxon>Variovorax</taxon>
    </lineage>
</organism>
<proteinExistence type="predicted"/>
<dbReference type="InterPro" id="IPR036010">
    <property type="entry name" value="2Fe-2S_ferredoxin-like_sf"/>
</dbReference>
<dbReference type="Proteomes" id="UP001500975">
    <property type="component" value="Unassembled WGS sequence"/>
</dbReference>
<dbReference type="Gene3D" id="3.40.50.80">
    <property type="entry name" value="Nucleotide-binding domain of ferredoxin-NADP reductase (FNR) module"/>
    <property type="match status" value="1"/>
</dbReference>
<dbReference type="PROSITE" id="PS51384">
    <property type="entry name" value="FAD_FR"/>
    <property type="match status" value="1"/>
</dbReference>
<dbReference type="SUPFAM" id="SSF63380">
    <property type="entry name" value="Riboflavin synthase domain-like"/>
    <property type="match status" value="1"/>
</dbReference>
<reference evidence="12" key="1">
    <citation type="journal article" date="2019" name="Int. J. Syst. Evol. Microbiol.">
        <title>The Global Catalogue of Microorganisms (GCM) 10K type strain sequencing project: providing services to taxonomists for standard genome sequencing and annotation.</title>
        <authorList>
            <consortium name="The Broad Institute Genomics Platform"/>
            <consortium name="The Broad Institute Genome Sequencing Center for Infectious Disease"/>
            <person name="Wu L."/>
            <person name="Ma J."/>
        </authorList>
    </citation>
    <scope>NUCLEOTIDE SEQUENCE [LARGE SCALE GENOMIC DNA]</scope>
    <source>
        <strain evidence="12">JCM 17804</strain>
    </source>
</reference>
<keyword evidence="4" id="KW-0001">2Fe-2S</keyword>
<name>A0ABP8GXL8_9BURK</name>
<dbReference type="Pfam" id="PF22290">
    <property type="entry name" value="DmmA-like_N"/>
    <property type="match status" value="1"/>
</dbReference>
<comment type="caution">
    <text evidence="11">The sequence shown here is derived from an EMBL/GenBank/DDBJ whole genome shotgun (WGS) entry which is preliminary data.</text>
</comment>
<comment type="cofactor">
    <cofactor evidence="1">
        <name>FMN</name>
        <dbReference type="ChEBI" id="CHEBI:58210"/>
    </cofactor>
</comment>
<dbReference type="CDD" id="cd06185">
    <property type="entry name" value="PDR_like"/>
    <property type="match status" value="1"/>
</dbReference>
<keyword evidence="3" id="KW-0288">FMN</keyword>
<dbReference type="SUPFAM" id="SSF54292">
    <property type="entry name" value="2Fe-2S ferredoxin-like"/>
    <property type="match status" value="1"/>
</dbReference>
<accession>A0ABP8GXL8</accession>
<gene>
    <name evidence="11" type="ORF">GCM10023165_05570</name>
</gene>
<evidence type="ECO:0000256" key="7">
    <source>
        <dbReference type="ARBA" id="ARBA00023004"/>
    </source>
</evidence>
<dbReference type="InterPro" id="IPR017938">
    <property type="entry name" value="Riboflavin_synthase-like_b-brl"/>
</dbReference>
<dbReference type="InterPro" id="IPR001041">
    <property type="entry name" value="2Fe-2S_ferredoxin-type"/>
</dbReference>
<keyword evidence="8" id="KW-0411">Iron-sulfur</keyword>
<feature type="domain" description="2Fe-2S ferredoxin-type" evidence="9">
    <location>
        <begin position="235"/>
        <end position="320"/>
    </location>
</feature>
<keyword evidence="7" id="KW-0408">Iron</keyword>
<feature type="domain" description="FAD-binding FR-type" evidence="10">
    <location>
        <begin position="3"/>
        <end position="107"/>
    </location>
</feature>
<evidence type="ECO:0000259" key="10">
    <source>
        <dbReference type="PROSITE" id="PS51384"/>
    </source>
</evidence>
<protein>
    <submittedName>
        <fullName evidence="11">PDR/VanB family oxidoreductase</fullName>
    </submittedName>
</protein>
<evidence type="ECO:0000259" key="9">
    <source>
        <dbReference type="PROSITE" id="PS51085"/>
    </source>
</evidence>
<evidence type="ECO:0000256" key="4">
    <source>
        <dbReference type="ARBA" id="ARBA00022714"/>
    </source>
</evidence>
<dbReference type="InterPro" id="IPR050415">
    <property type="entry name" value="MRET"/>
</dbReference>
<dbReference type="PROSITE" id="PS51085">
    <property type="entry name" value="2FE2S_FER_2"/>
    <property type="match status" value="1"/>
</dbReference>
<evidence type="ECO:0000256" key="6">
    <source>
        <dbReference type="ARBA" id="ARBA00023002"/>
    </source>
</evidence>
<evidence type="ECO:0000256" key="3">
    <source>
        <dbReference type="ARBA" id="ARBA00022643"/>
    </source>
</evidence>
<dbReference type="InterPro" id="IPR017927">
    <property type="entry name" value="FAD-bd_FR_type"/>
</dbReference>